<dbReference type="Proteomes" id="UP000294095">
    <property type="component" value="Segment"/>
</dbReference>
<dbReference type="Pfam" id="PF24434">
    <property type="entry name" value="DUF7557"/>
    <property type="match status" value="1"/>
</dbReference>
<proteinExistence type="predicted"/>
<protein>
    <submittedName>
        <fullName evidence="1">Uncharacterized protein</fullName>
    </submittedName>
</protein>
<sequence>MTDTRIPLSKDRRKQLKALKRGDETYDELLEKMIEQYDPDEAADDLDSVVA</sequence>
<evidence type="ECO:0000313" key="2">
    <source>
        <dbReference type="Proteomes" id="UP000294095"/>
    </source>
</evidence>
<gene>
    <name evidence="1" type="ORF">ChaoS9_355</name>
</gene>
<reference evidence="2" key="1">
    <citation type="journal article" date="2019" name="Genes (Basel)">
        <title>Halobacterium salinarum virus ChaoS9, a Novel Halovirus Related to PhiH1 and PhiCh1.</title>
        <authorList>
            <person name="Dyall-Smith M."/>
            <person name="Palm P."/>
            <person name="Wanner G."/>
            <person name="Witte A."/>
            <person name="Oesterhelt D."/>
            <person name="Pfeiffer F."/>
        </authorList>
    </citation>
    <scope>NUCLEOTIDE SEQUENCE [LARGE SCALE GENOMIC DNA]</scope>
</reference>
<dbReference type="InterPro" id="IPR055979">
    <property type="entry name" value="DUF7557"/>
</dbReference>
<organism evidence="1 2">
    <name type="scientific">Halobacterium phage ChaoS9</name>
    <dbReference type="NCBI Taxonomy" id="2847105"/>
    <lineage>
        <taxon>Viruses</taxon>
        <taxon>Duplodnaviria</taxon>
        <taxon>Heunggongvirae</taxon>
        <taxon>Uroviricota</taxon>
        <taxon>Caudoviricetes</taxon>
        <taxon>Vertoviridae</taxon>
        <taxon>Chaovirus</taxon>
        <taxon>Chaovirus bigenum</taxon>
        <taxon>Chaovirus ChaoS9</taxon>
    </lineage>
</organism>
<evidence type="ECO:0000313" key="1">
    <source>
        <dbReference type="EMBL" id="QBI90076.1"/>
    </source>
</evidence>
<accession>A0A481VAV6</accession>
<name>A0A481VAV6_9CAUD</name>
<keyword evidence="2" id="KW-1185">Reference proteome</keyword>
<dbReference type="EMBL" id="MK310226">
    <property type="protein sequence ID" value="QBI90076.1"/>
    <property type="molecule type" value="Genomic_DNA"/>
</dbReference>